<dbReference type="InterPro" id="IPR029060">
    <property type="entry name" value="PIN-like_dom_sf"/>
</dbReference>
<dbReference type="FunFam" id="1.10.150.20:FF:000030">
    <property type="entry name" value="Flap endonuclease GEN-like 1"/>
    <property type="match status" value="1"/>
</dbReference>
<evidence type="ECO:0000256" key="1">
    <source>
        <dbReference type="ARBA" id="ARBA00001946"/>
    </source>
</evidence>
<comment type="similarity">
    <text evidence="3">Belongs to the XPG/RAD2 endonuclease family. XPG subfamily.</text>
</comment>
<dbReference type="STRING" id="294746.A5DGX2"/>
<dbReference type="Gene3D" id="1.10.150.20">
    <property type="entry name" value="5' to 3' exonuclease, C-terminal subdomain"/>
    <property type="match status" value="1"/>
</dbReference>
<dbReference type="OMA" id="PNSMDFS"/>
<comment type="function">
    <text evidence="13">Single-stranded DNA endonuclease involved in excision repair of DNA damaged with UV light, bulky adducts, or cross-linking agents. Essential for the incision step of excision-repair.</text>
</comment>
<feature type="region of interest" description="Disordered" evidence="14">
    <location>
        <begin position="120"/>
        <end position="147"/>
    </location>
</feature>
<dbReference type="OrthoDB" id="31113at2759"/>
<dbReference type="InterPro" id="IPR006084">
    <property type="entry name" value="XPG/Rad2"/>
</dbReference>
<evidence type="ECO:0000259" key="16">
    <source>
        <dbReference type="SMART" id="SM00485"/>
    </source>
</evidence>
<dbReference type="RefSeq" id="XP_001484794.2">
    <property type="nucleotide sequence ID" value="XM_001484744.1"/>
</dbReference>
<feature type="region of interest" description="Disordered" evidence="14">
    <location>
        <begin position="460"/>
        <end position="575"/>
    </location>
</feature>
<feature type="domain" description="XPG-I" evidence="15">
    <location>
        <begin position="784"/>
        <end position="853"/>
    </location>
</feature>
<evidence type="ECO:0000256" key="5">
    <source>
        <dbReference type="ARBA" id="ARBA00022723"/>
    </source>
</evidence>
<dbReference type="InterPro" id="IPR006085">
    <property type="entry name" value="XPG_DNA_repair_N"/>
</dbReference>
<dbReference type="GO" id="GO:0046872">
    <property type="term" value="F:metal ion binding"/>
    <property type="evidence" value="ECO:0007669"/>
    <property type="project" value="UniProtKB-KW"/>
</dbReference>
<keyword evidence="18" id="KW-1185">Reference proteome</keyword>
<accession>A5DGX2</accession>
<dbReference type="CDD" id="cd09904">
    <property type="entry name" value="H3TH_XPG"/>
    <property type="match status" value="1"/>
</dbReference>
<dbReference type="KEGG" id="pgu:PGUG_02523"/>
<feature type="compositionally biased region" description="Acidic residues" evidence="14">
    <location>
        <begin position="654"/>
        <end position="667"/>
    </location>
</feature>
<dbReference type="GO" id="GO:0006289">
    <property type="term" value="P:nucleotide-excision repair"/>
    <property type="evidence" value="ECO:0007669"/>
    <property type="project" value="EnsemblFungi"/>
</dbReference>
<evidence type="ECO:0000256" key="12">
    <source>
        <dbReference type="ARBA" id="ARBA00038112"/>
    </source>
</evidence>
<keyword evidence="11" id="KW-0539">Nucleus</keyword>
<dbReference type="InterPro" id="IPR036279">
    <property type="entry name" value="5-3_exonuclease_C_sf"/>
</dbReference>
<dbReference type="GeneID" id="5127316"/>
<evidence type="ECO:0000256" key="14">
    <source>
        <dbReference type="SAM" id="MobiDB-lite"/>
    </source>
</evidence>
<keyword evidence="10" id="KW-0234">DNA repair</keyword>
<feature type="compositionally biased region" description="Acidic residues" evidence="14">
    <location>
        <begin position="625"/>
        <end position="644"/>
    </location>
</feature>
<feature type="compositionally biased region" description="Polar residues" evidence="14">
    <location>
        <begin position="463"/>
        <end position="480"/>
    </location>
</feature>
<evidence type="ECO:0000256" key="2">
    <source>
        <dbReference type="ARBA" id="ARBA00004123"/>
    </source>
</evidence>
<gene>
    <name evidence="17" type="ORF">PGUG_02523</name>
</gene>
<evidence type="ECO:0000256" key="8">
    <source>
        <dbReference type="ARBA" id="ARBA00022801"/>
    </source>
</evidence>
<dbReference type="Proteomes" id="UP000001997">
    <property type="component" value="Unassembled WGS sequence"/>
</dbReference>
<sequence length="1035" mass="117820">MGVNSLWDIVGPTARPVRLESLSRKKLAVDASIWIYQFLKAVRDSDGNSLPQSHIVGFFRRICKLLYFGILPVFVFDGGAPALKRQTILKRRERRQGKTESTIETARKLLAIQVQKLAERSKKRPRLNGEASASASEGKTPQSVNTGDTVYLDDLQNLHPSHQKETQETSNNRPDISTENSTENLKEGTRFRKNDEFHLPHLDSFRSERDDGRLMPEEEFLGEIGLDSNYVDGVNINTVDPASPEFAKLPLPTQYMILSHLRLRSRLRMGFSKEQLESLFPNSMDFSKFQIREVQKRNFFTQRLMDVSGMGENGNAERRIAGDKDRKYALTKNESGWVLKLQGKDHEGTISKPIDLDFDSQLADGDSRDLHFDRATGQFKRSPKRPQRSQIIVNPPQDFDDDDDDLELEDVPIEGDENDNVSKAIVESIYNQYTDGEQQSSKSAYEKDLKRAIEESKQELQALRTQEQTSTGGIFNWNNNFDDEMKSEPSQQAKRQKVQRKESSSSKPFDFSLGDSFLLGNKDKKIETTNEKSEPKQATTRPLPEPETESKKLPEVEEDEVEEIESQKSPINQRNEVPFWFNEEVSAKNNPYIEGPTQETSSRKQKESEDVAAGLIPWNEAKDIIEEEVEDEGGDDRESDVEIVDEARKVTEDEVKDEGDSDVEIVNEGENLPEVPSEVVTETNEAKESKVLTAQDAEGQDKRKAQLLDYDFEEDDEQKLLKQMRDEDADHERLKSDFLKAAEIPITATSISDEQMLQEQYNKAKRDSDEVTETMIRDVQELLKRFGIPYITAPMEAEAQCAELMKLGLVDGIITDDSDCFLFGGQKVYKNMFNQKQYVECYFIDEISHKVGLDQKNLIELALLLGSDYTEGIKGIGPVMAVEILAEFSNLTNFKNWLDKNSISVVDESELSPLKKSLLNRVKNGKLFLPNSFPDTVVFDAYLNPEVDDDTTPFRWGVPNLDQIRSFLMYNVGWSQSRVDEVMVPLIRDMNRKKQHGTQSTIGEFFPQEALQSSKELAMGTRLKKATKKLKSKSS</sequence>
<evidence type="ECO:0000256" key="3">
    <source>
        <dbReference type="ARBA" id="ARBA00005283"/>
    </source>
</evidence>
<proteinExistence type="inferred from homology"/>
<keyword evidence="4" id="KW-0540">Nuclease</keyword>
<evidence type="ECO:0000259" key="15">
    <source>
        <dbReference type="SMART" id="SM00484"/>
    </source>
</evidence>
<dbReference type="GO" id="GO:0003697">
    <property type="term" value="F:single-stranded DNA binding"/>
    <property type="evidence" value="ECO:0007669"/>
    <property type="project" value="InterPro"/>
</dbReference>
<feature type="domain" description="XPG N-terminal" evidence="16">
    <location>
        <begin position="1"/>
        <end position="98"/>
    </location>
</feature>
<dbReference type="FunCoup" id="A5DGX2">
    <property type="interactions" value="530"/>
</dbReference>
<dbReference type="GO" id="GO:0006366">
    <property type="term" value="P:transcription by RNA polymerase II"/>
    <property type="evidence" value="ECO:0007669"/>
    <property type="project" value="EnsemblFungi"/>
</dbReference>
<keyword evidence="8" id="KW-0378">Hydrolase</keyword>
<evidence type="ECO:0000256" key="13">
    <source>
        <dbReference type="ARBA" id="ARBA00053135"/>
    </source>
</evidence>
<evidence type="ECO:0000313" key="17">
    <source>
        <dbReference type="EMBL" id="EDK38425.2"/>
    </source>
</evidence>
<dbReference type="eggNOG" id="KOG2520">
    <property type="taxonomic scope" value="Eukaryota"/>
</dbReference>
<feature type="compositionally biased region" description="Polar residues" evidence="14">
    <location>
        <begin position="131"/>
        <end position="147"/>
    </location>
</feature>
<reference evidence="17 18" key="1">
    <citation type="journal article" date="2009" name="Nature">
        <title>Evolution of pathogenicity and sexual reproduction in eight Candida genomes.</title>
        <authorList>
            <person name="Butler G."/>
            <person name="Rasmussen M.D."/>
            <person name="Lin M.F."/>
            <person name="Santos M.A."/>
            <person name="Sakthikumar S."/>
            <person name="Munro C.A."/>
            <person name="Rheinbay E."/>
            <person name="Grabherr M."/>
            <person name="Forche A."/>
            <person name="Reedy J.L."/>
            <person name="Agrafioti I."/>
            <person name="Arnaud M.B."/>
            <person name="Bates S."/>
            <person name="Brown A.J."/>
            <person name="Brunke S."/>
            <person name="Costanzo M.C."/>
            <person name="Fitzpatrick D.A."/>
            <person name="de Groot P.W."/>
            <person name="Harris D."/>
            <person name="Hoyer L.L."/>
            <person name="Hube B."/>
            <person name="Klis F.M."/>
            <person name="Kodira C."/>
            <person name="Lennard N."/>
            <person name="Logue M.E."/>
            <person name="Martin R."/>
            <person name="Neiman A.M."/>
            <person name="Nikolaou E."/>
            <person name="Quail M.A."/>
            <person name="Quinn J."/>
            <person name="Santos M.C."/>
            <person name="Schmitzberger F.F."/>
            <person name="Sherlock G."/>
            <person name="Shah P."/>
            <person name="Silverstein K.A."/>
            <person name="Skrzypek M.S."/>
            <person name="Soll D."/>
            <person name="Staggs R."/>
            <person name="Stansfield I."/>
            <person name="Stumpf M.P."/>
            <person name="Sudbery P.E."/>
            <person name="Srikantha T."/>
            <person name="Zeng Q."/>
            <person name="Berman J."/>
            <person name="Berriman M."/>
            <person name="Heitman J."/>
            <person name="Gow N.A."/>
            <person name="Lorenz M.C."/>
            <person name="Birren B.W."/>
            <person name="Kellis M."/>
            <person name="Cuomo C.A."/>
        </authorList>
    </citation>
    <scope>NUCLEOTIDE SEQUENCE [LARGE SCALE GENOMIC DNA]</scope>
    <source>
        <strain evidence="18">ATCC 6260 / CBS 566 / DSM 6381 / JCM 1539 / NBRC 10279 / NRRL Y-324</strain>
    </source>
</reference>
<dbReference type="SMART" id="SM00485">
    <property type="entry name" value="XPGN"/>
    <property type="match status" value="1"/>
</dbReference>
<dbReference type="FunFam" id="3.40.50.1010:FF:000061">
    <property type="entry name" value="Single-stranded DNA endonuclease (Eurofung)"/>
    <property type="match status" value="1"/>
</dbReference>
<dbReference type="PROSITE" id="PS00842">
    <property type="entry name" value="XPG_2"/>
    <property type="match status" value="1"/>
</dbReference>
<dbReference type="Pfam" id="PF00867">
    <property type="entry name" value="XPG_I"/>
    <property type="match status" value="1"/>
</dbReference>
<evidence type="ECO:0000256" key="9">
    <source>
        <dbReference type="ARBA" id="ARBA00022842"/>
    </source>
</evidence>
<comment type="similarity">
    <text evidence="12">Belongs to the XPG/RAD2 endonuclease family. GEN subfamily.</text>
</comment>
<dbReference type="SUPFAM" id="SSF47807">
    <property type="entry name" value="5' to 3' exonuclease, C-terminal subdomain"/>
    <property type="match status" value="1"/>
</dbReference>
<dbReference type="AlphaFoldDB" id="A5DGX2"/>
<dbReference type="PRINTS" id="PR00853">
    <property type="entry name" value="XPGRADSUPER"/>
</dbReference>
<evidence type="ECO:0000256" key="4">
    <source>
        <dbReference type="ARBA" id="ARBA00022722"/>
    </source>
</evidence>
<evidence type="ECO:0000313" key="18">
    <source>
        <dbReference type="Proteomes" id="UP000001997"/>
    </source>
</evidence>
<feature type="compositionally biased region" description="Basic and acidic residues" evidence="14">
    <location>
        <begin position="521"/>
        <end position="535"/>
    </location>
</feature>
<feature type="region of interest" description="Disordered" evidence="14">
    <location>
        <begin position="588"/>
        <end position="686"/>
    </location>
</feature>
<dbReference type="Pfam" id="PF00752">
    <property type="entry name" value="XPG_N"/>
    <property type="match status" value="1"/>
</dbReference>
<dbReference type="SUPFAM" id="SSF88723">
    <property type="entry name" value="PIN domain-like"/>
    <property type="match status" value="1"/>
</dbReference>
<feature type="compositionally biased region" description="Polar residues" evidence="14">
    <location>
        <begin position="168"/>
        <end position="183"/>
    </location>
</feature>
<organism evidence="17 18">
    <name type="scientific">Meyerozyma guilliermondii (strain ATCC 6260 / CBS 566 / DSM 6381 / JCM 1539 / NBRC 10279 / NRRL Y-324)</name>
    <name type="common">Yeast</name>
    <name type="synonym">Candida guilliermondii</name>
    <dbReference type="NCBI Taxonomy" id="294746"/>
    <lineage>
        <taxon>Eukaryota</taxon>
        <taxon>Fungi</taxon>
        <taxon>Dikarya</taxon>
        <taxon>Ascomycota</taxon>
        <taxon>Saccharomycotina</taxon>
        <taxon>Pichiomycetes</taxon>
        <taxon>Debaryomycetaceae</taxon>
        <taxon>Meyerozyma</taxon>
    </lineage>
</organism>
<keyword evidence="9" id="KW-0460">Magnesium</keyword>
<keyword evidence="5" id="KW-0479">Metal-binding</keyword>
<evidence type="ECO:0008006" key="19">
    <source>
        <dbReference type="Google" id="ProtNLM"/>
    </source>
</evidence>
<dbReference type="VEuPathDB" id="FungiDB:PGUG_02523"/>
<evidence type="ECO:0000256" key="7">
    <source>
        <dbReference type="ARBA" id="ARBA00022763"/>
    </source>
</evidence>
<protein>
    <recommendedName>
        <fullName evidence="19">DNA repair protein RAD2</fullName>
    </recommendedName>
</protein>
<feature type="region of interest" description="Disordered" evidence="14">
    <location>
        <begin position="161"/>
        <end position="184"/>
    </location>
</feature>
<dbReference type="GO" id="GO:0000112">
    <property type="term" value="C:nucleotide-excision repair factor 3 complex"/>
    <property type="evidence" value="ECO:0007669"/>
    <property type="project" value="EnsemblFungi"/>
</dbReference>
<comment type="cofactor">
    <cofactor evidence="1">
        <name>Mg(2+)</name>
        <dbReference type="ChEBI" id="CHEBI:18420"/>
    </cofactor>
</comment>
<dbReference type="PANTHER" id="PTHR16171:SF7">
    <property type="entry name" value="DNA REPAIR PROTEIN RAD2"/>
    <property type="match status" value="1"/>
</dbReference>
<dbReference type="InterPro" id="IPR006086">
    <property type="entry name" value="XPG-I_dom"/>
</dbReference>
<evidence type="ECO:0000256" key="11">
    <source>
        <dbReference type="ARBA" id="ARBA00023242"/>
    </source>
</evidence>
<name>A5DGX2_PICGU</name>
<evidence type="ECO:0000256" key="6">
    <source>
        <dbReference type="ARBA" id="ARBA00022759"/>
    </source>
</evidence>
<feature type="compositionally biased region" description="Acidic residues" evidence="14">
    <location>
        <begin position="398"/>
        <end position="407"/>
    </location>
</feature>
<dbReference type="InParanoid" id="A5DGX2"/>
<dbReference type="FunFam" id="3.40.50.1010:FF:000025">
    <property type="entry name" value="DNA repair protein RAD2"/>
    <property type="match status" value="1"/>
</dbReference>
<dbReference type="HOGENOM" id="CLU_003018_0_0_1"/>
<keyword evidence="6" id="KW-0255">Endonuclease</keyword>
<dbReference type="GO" id="GO:0000014">
    <property type="term" value="F:single-stranded DNA endodeoxyribonuclease activity"/>
    <property type="evidence" value="ECO:0007669"/>
    <property type="project" value="EnsemblFungi"/>
</dbReference>
<dbReference type="InterPro" id="IPR019974">
    <property type="entry name" value="XPG_CS"/>
</dbReference>
<dbReference type="CDD" id="cd09868">
    <property type="entry name" value="PIN_XPG_RAD2"/>
    <property type="match status" value="2"/>
</dbReference>
<dbReference type="GO" id="GO:0048256">
    <property type="term" value="F:flap endonuclease activity"/>
    <property type="evidence" value="ECO:0007669"/>
    <property type="project" value="UniProtKB-ARBA"/>
</dbReference>
<dbReference type="PRINTS" id="PR00066">
    <property type="entry name" value="XRODRMPGMNTG"/>
</dbReference>
<dbReference type="InterPro" id="IPR001044">
    <property type="entry name" value="XPG/Rad2_eukaryotes"/>
</dbReference>
<feature type="region of interest" description="Disordered" evidence="14">
    <location>
        <begin position="375"/>
        <end position="407"/>
    </location>
</feature>
<evidence type="ECO:0000256" key="10">
    <source>
        <dbReference type="ARBA" id="ARBA00023204"/>
    </source>
</evidence>
<dbReference type="PANTHER" id="PTHR16171">
    <property type="entry name" value="DNA REPAIR PROTEIN COMPLEMENTING XP-G CELLS-RELATED"/>
    <property type="match status" value="1"/>
</dbReference>
<comment type="subcellular location">
    <subcellularLocation>
        <location evidence="2">Nucleus</location>
    </subcellularLocation>
</comment>
<dbReference type="SMART" id="SM00484">
    <property type="entry name" value="XPGI"/>
    <property type="match status" value="1"/>
</dbReference>
<dbReference type="InterPro" id="IPR008918">
    <property type="entry name" value="HhH2"/>
</dbReference>
<dbReference type="SMART" id="SM00279">
    <property type="entry name" value="HhH2"/>
    <property type="match status" value="1"/>
</dbReference>
<dbReference type="Gene3D" id="3.40.50.1010">
    <property type="entry name" value="5'-nuclease"/>
    <property type="match status" value="2"/>
</dbReference>
<keyword evidence="7" id="KW-0227">DNA damage</keyword>
<dbReference type="EMBL" id="CH408157">
    <property type="protein sequence ID" value="EDK38425.2"/>
    <property type="molecule type" value="Genomic_DNA"/>
</dbReference>